<reference evidence="4 5" key="1">
    <citation type="submission" date="2016-08" db="EMBL/GenBank/DDBJ databases">
        <title>Whole genome shotgun sequence of Pichia membranifaciens KS47-1.</title>
        <authorList>
            <person name="Konishi M."/>
            <person name="Ishida M."/>
            <person name="Arakawa T."/>
            <person name="Kato Y."/>
            <person name="Horiuchi J."/>
        </authorList>
    </citation>
    <scope>NUCLEOTIDE SEQUENCE [LARGE SCALE GENOMIC DNA]</scope>
    <source>
        <strain evidence="4 5">KS47-1</strain>
    </source>
</reference>
<dbReference type="AlphaFoldDB" id="A0A1Q2YK35"/>
<dbReference type="OrthoDB" id="9402762at2759"/>
<evidence type="ECO:0000256" key="2">
    <source>
        <dbReference type="ARBA" id="ARBA00023445"/>
    </source>
</evidence>
<comment type="caution">
    <text evidence="4">The sequence shown here is derived from an EMBL/GenBank/DDBJ whole genome shotgun (WGS) entry which is preliminary data.</text>
</comment>
<comment type="similarity">
    <text evidence="2">Belongs to the NAD(P)-dependent epimerase/dehydratase family. Dihydroflavonol-4-reductase subfamily.</text>
</comment>
<dbReference type="PANTHER" id="PTHR10366">
    <property type="entry name" value="NAD DEPENDENT EPIMERASE/DEHYDRATASE"/>
    <property type="match status" value="1"/>
</dbReference>
<dbReference type="PANTHER" id="PTHR10366:SF564">
    <property type="entry name" value="STEROL-4-ALPHA-CARBOXYLATE 3-DEHYDROGENASE, DECARBOXYLATING"/>
    <property type="match status" value="1"/>
</dbReference>
<feature type="domain" description="NAD-dependent epimerase/dehydratase" evidence="3">
    <location>
        <begin position="44"/>
        <end position="296"/>
    </location>
</feature>
<keyword evidence="5" id="KW-1185">Reference proteome</keyword>
<sequence length="391" mass="43383">MVTIWPAAAWHRHNPVPKQQVTGQQPLNTNYTKQLNEIMASSTVLVTGGTGFIAQHIIDRLLAKKYVVISTARSEAKYSPLLKSFQKKYPDAAVTYEIVADMTKDDAFDEVLKKHPEITYVLHTASPASLGYNLPLKDAYLTPAVNGTLNILKGIKKYAPQVTKVVITSSIVAMVQVGQDLSSTTINNTMWNPITWDQVENESDAYAASKTYAEKAARKFYEDEKPTYTLATVNPPLVVGPQVFDDLVPKELNSLNAMVNMVTQLPPSTEPQTFFPAISIDARDIAEFHVLAIENKKLADQRIAVAASQCIGQKFLNILNDNFPELDGKICKGDYASVDKLEEDLCPKFDFDNTLEMVGGYDFIPLETSVIDLFKQYFAKYGFPSSASYVS</sequence>
<name>A0A1Q2YK35_9ASCO</name>
<organism evidence="4 5">
    <name type="scientific">Pichia membranifaciens</name>
    <dbReference type="NCBI Taxonomy" id="4926"/>
    <lineage>
        <taxon>Eukaryota</taxon>
        <taxon>Fungi</taxon>
        <taxon>Dikarya</taxon>
        <taxon>Ascomycota</taxon>
        <taxon>Saccharomycotina</taxon>
        <taxon>Pichiomycetes</taxon>
        <taxon>Pichiales</taxon>
        <taxon>Pichiaceae</taxon>
        <taxon>Pichia</taxon>
    </lineage>
</organism>
<dbReference type="InterPro" id="IPR036291">
    <property type="entry name" value="NAD(P)-bd_dom_sf"/>
</dbReference>
<evidence type="ECO:0000313" key="5">
    <source>
        <dbReference type="Proteomes" id="UP000186136"/>
    </source>
</evidence>
<evidence type="ECO:0000313" key="4">
    <source>
        <dbReference type="EMBL" id="GAV29885.1"/>
    </source>
</evidence>
<dbReference type="SUPFAM" id="SSF51735">
    <property type="entry name" value="NAD(P)-binding Rossmann-fold domains"/>
    <property type="match status" value="1"/>
</dbReference>
<gene>
    <name evidence="4" type="ORF">PMKS-003391</name>
</gene>
<dbReference type="InterPro" id="IPR001509">
    <property type="entry name" value="Epimerase_deHydtase"/>
</dbReference>
<keyword evidence="1" id="KW-0560">Oxidoreductase</keyword>
<dbReference type="InterPro" id="IPR050425">
    <property type="entry name" value="NAD(P)_dehydrat-like"/>
</dbReference>
<protein>
    <recommendedName>
        <fullName evidence="3">NAD-dependent epimerase/dehydratase domain-containing protein</fullName>
    </recommendedName>
</protein>
<accession>A0A1Q2YK35</accession>
<dbReference type="GO" id="GO:0016616">
    <property type="term" value="F:oxidoreductase activity, acting on the CH-OH group of donors, NAD or NADP as acceptor"/>
    <property type="evidence" value="ECO:0007669"/>
    <property type="project" value="TreeGrafter"/>
</dbReference>
<evidence type="ECO:0000256" key="1">
    <source>
        <dbReference type="ARBA" id="ARBA00023002"/>
    </source>
</evidence>
<proteinExistence type="inferred from homology"/>
<dbReference type="Proteomes" id="UP000186136">
    <property type="component" value="Unassembled WGS sequence"/>
</dbReference>
<evidence type="ECO:0000259" key="3">
    <source>
        <dbReference type="Pfam" id="PF01370"/>
    </source>
</evidence>
<dbReference type="Gene3D" id="3.40.50.720">
    <property type="entry name" value="NAD(P)-binding Rossmann-like Domain"/>
    <property type="match status" value="1"/>
</dbReference>
<dbReference type="Pfam" id="PF01370">
    <property type="entry name" value="Epimerase"/>
    <property type="match status" value="1"/>
</dbReference>
<dbReference type="EMBL" id="BDGI01000145">
    <property type="protein sequence ID" value="GAV29885.1"/>
    <property type="molecule type" value="Genomic_DNA"/>
</dbReference>